<dbReference type="InterPro" id="IPR003856">
    <property type="entry name" value="LPS_length_determ_N"/>
</dbReference>
<keyword evidence="8 16" id="KW-0812">Transmembrane</keyword>
<keyword evidence="12 16" id="KW-1133">Transmembrane helix</keyword>
<feature type="domain" description="AAA" evidence="18">
    <location>
        <begin position="548"/>
        <end position="667"/>
    </location>
</feature>
<dbReference type="InterPro" id="IPR027417">
    <property type="entry name" value="P-loop_NTPase"/>
</dbReference>
<keyword evidence="5" id="KW-1003">Cell membrane</keyword>
<dbReference type="InterPro" id="IPR050445">
    <property type="entry name" value="Bact_polysacc_biosynth/exp"/>
</dbReference>
<feature type="transmembrane region" description="Helical" evidence="16">
    <location>
        <begin position="27"/>
        <end position="46"/>
    </location>
</feature>
<dbReference type="EMBL" id="MFFM01000034">
    <property type="protein sequence ID" value="OGF12112.1"/>
    <property type="molecule type" value="Genomic_DNA"/>
</dbReference>
<dbReference type="PANTHER" id="PTHR32309">
    <property type="entry name" value="TYROSINE-PROTEIN KINASE"/>
    <property type="match status" value="1"/>
</dbReference>
<evidence type="ECO:0000256" key="10">
    <source>
        <dbReference type="ARBA" id="ARBA00022777"/>
    </source>
</evidence>
<name>A0A1F5RCH8_9BACT</name>
<evidence type="ECO:0000259" key="17">
    <source>
        <dbReference type="Pfam" id="PF02706"/>
    </source>
</evidence>
<comment type="similarity">
    <text evidence="3">Belongs to the etk/wzc family.</text>
</comment>
<organism evidence="20 21">
    <name type="scientific">Candidatus Edwardsbacteria bacterium GWF2_54_11</name>
    <dbReference type="NCBI Taxonomy" id="1817851"/>
    <lineage>
        <taxon>Bacteria</taxon>
        <taxon>Candidatus Edwardsiibacteriota</taxon>
    </lineage>
</organism>
<comment type="similarity">
    <text evidence="2">Belongs to the CpsD/CapB family.</text>
</comment>
<evidence type="ECO:0000256" key="11">
    <source>
        <dbReference type="ARBA" id="ARBA00022840"/>
    </source>
</evidence>
<evidence type="ECO:0000256" key="5">
    <source>
        <dbReference type="ARBA" id="ARBA00022475"/>
    </source>
</evidence>
<evidence type="ECO:0000256" key="3">
    <source>
        <dbReference type="ARBA" id="ARBA00008883"/>
    </source>
</evidence>
<dbReference type="Pfam" id="PF13614">
    <property type="entry name" value="AAA_31"/>
    <property type="match status" value="1"/>
</dbReference>
<accession>A0A1F5RCH8</accession>
<dbReference type="FunFam" id="3.40.50.300:FF:000527">
    <property type="entry name" value="Tyrosine-protein kinase etk"/>
    <property type="match status" value="1"/>
</dbReference>
<comment type="caution">
    <text evidence="20">The sequence shown here is derived from an EMBL/GenBank/DDBJ whole genome shotgun (WGS) entry which is preliminary data.</text>
</comment>
<dbReference type="GO" id="GO:0004715">
    <property type="term" value="F:non-membrane spanning protein tyrosine kinase activity"/>
    <property type="evidence" value="ECO:0007669"/>
    <property type="project" value="UniProtKB-EC"/>
</dbReference>
<keyword evidence="7" id="KW-0808">Transferase</keyword>
<dbReference type="NCBIfam" id="TIGR01007">
    <property type="entry name" value="eps_fam"/>
    <property type="match status" value="1"/>
</dbReference>
<keyword evidence="11" id="KW-0067">ATP-binding</keyword>
<evidence type="ECO:0000256" key="12">
    <source>
        <dbReference type="ARBA" id="ARBA00022989"/>
    </source>
</evidence>
<evidence type="ECO:0000313" key="21">
    <source>
        <dbReference type="Proteomes" id="UP000177230"/>
    </source>
</evidence>
<reference evidence="20 21" key="1">
    <citation type="journal article" date="2016" name="Nat. Commun.">
        <title>Thousands of microbial genomes shed light on interconnected biogeochemical processes in an aquifer system.</title>
        <authorList>
            <person name="Anantharaman K."/>
            <person name="Brown C.T."/>
            <person name="Hug L.A."/>
            <person name="Sharon I."/>
            <person name="Castelle C.J."/>
            <person name="Probst A.J."/>
            <person name="Thomas B.C."/>
            <person name="Singh A."/>
            <person name="Wilkins M.J."/>
            <person name="Karaoz U."/>
            <person name="Brodie E.L."/>
            <person name="Williams K.H."/>
            <person name="Hubbard S.S."/>
            <person name="Banfield J.F."/>
        </authorList>
    </citation>
    <scope>NUCLEOTIDE SEQUENCE [LARGE SCALE GENOMIC DNA]</scope>
</reference>
<keyword evidence="13 16" id="KW-0472">Membrane</keyword>
<proteinExistence type="inferred from homology"/>
<dbReference type="InterPro" id="IPR005702">
    <property type="entry name" value="Wzc-like_C"/>
</dbReference>
<dbReference type="Pfam" id="PF02706">
    <property type="entry name" value="Wzz"/>
    <property type="match status" value="1"/>
</dbReference>
<feature type="domain" description="Polysaccharide chain length determinant N-terminal" evidence="17">
    <location>
        <begin position="11"/>
        <end position="100"/>
    </location>
</feature>
<sequence>MAAEQNIKPQETSLYEVVDLLWRRKTLILVCLAGILLPIIIANFTLPPVYESQTTIIFEQSREPIAAFDVSDAFSRKSYIVNQIEEIKARTLAEEVAHKLAPETAAEILKDQGRGLSQEGRRQLLSQRIKKGISAEPIRDSDVILIKFQGPTPASAARTVNLVAETVKERSSQVKREQASSTRKFIEVQLPAVEAGLYKAEDAIKGFKARNQVVSLSDEAREVLARMTEIDKMYAGTVTQKMALEKKLEAIYTKLEYKPDFSEGSSKMTSGAVADSLRKSLLDLQIEATQLSIKGYHPEHPQIYKLNRQIEATKNKLVEELANISRGGQAKPMPEMSDLLAQIPPLQIELISLEARELAIRDFNTGYESDLSKLPYKELELTRLLRAKDVNENIYKMLLEKYEEAKITEAGKIGNVRVIDPAKEPLSPIKPRKALNLLIGLVVGLVLGVGLSFFLDSMDNSVKTAEEIETNFGIPVLGLIPSIQSEGPRKKKRNGRDEISKIASTLVTKYTPRSPISEAYRAIRTNIQFSKIDAPLRSIVVTSAAPSEGKSTTVANLAFTTALAGAKTLLIDADLRRPVVHSLFGLEREPGMTNILAERLAPEKVIKPSGVENLDILTCGAIPPNPSELLGSQRMKELVQQLKAKYDLVLFDSPPVITVTDTAVLSNQVEGVVLVVLSHGTDRRALARAKSLLSNVNANILGSILNKIDLTGIGSSYDYYYHYHYYYYSDDGQNVKRKGRFWDILRPGGRRG</sequence>
<protein>
    <recommendedName>
        <fullName evidence="4">non-specific protein-tyrosine kinase</fullName>
        <ecNumber evidence="4">2.7.10.2</ecNumber>
    </recommendedName>
</protein>
<evidence type="ECO:0000256" key="7">
    <source>
        <dbReference type="ARBA" id="ARBA00022679"/>
    </source>
</evidence>
<dbReference type="GO" id="GO:0042802">
    <property type="term" value="F:identical protein binding"/>
    <property type="evidence" value="ECO:0007669"/>
    <property type="project" value="UniProtKB-ARBA"/>
</dbReference>
<dbReference type="SUPFAM" id="SSF52540">
    <property type="entry name" value="P-loop containing nucleoside triphosphate hydrolases"/>
    <property type="match status" value="1"/>
</dbReference>
<keyword evidence="14" id="KW-0829">Tyrosine-protein kinase</keyword>
<dbReference type="InterPro" id="IPR025669">
    <property type="entry name" value="AAA_dom"/>
</dbReference>
<dbReference type="CDD" id="cd05387">
    <property type="entry name" value="BY-kinase"/>
    <property type="match status" value="1"/>
</dbReference>
<comment type="subcellular location">
    <subcellularLocation>
        <location evidence="1">Cell inner membrane</location>
        <topology evidence="1">Multi-pass membrane protein</topology>
    </subcellularLocation>
</comment>
<dbReference type="Pfam" id="PF13807">
    <property type="entry name" value="GNVR"/>
    <property type="match status" value="1"/>
</dbReference>
<feature type="domain" description="Tyrosine-protein kinase G-rich" evidence="19">
    <location>
        <begin position="380"/>
        <end position="454"/>
    </location>
</feature>
<evidence type="ECO:0000256" key="15">
    <source>
        <dbReference type="ARBA" id="ARBA00051245"/>
    </source>
</evidence>
<dbReference type="AlphaFoldDB" id="A0A1F5RCH8"/>
<evidence type="ECO:0000256" key="6">
    <source>
        <dbReference type="ARBA" id="ARBA00022519"/>
    </source>
</evidence>
<dbReference type="PANTHER" id="PTHR32309:SF13">
    <property type="entry name" value="FERRIC ENTEROBACTIN TRANSPORT PROTEIN FEPE"/>
    <property type="match status" value="1"/>
</dbReference>
<gene>
    <name evidence="20" type="ORF">A2024_03750</name>
</gene>
<dbReference type="EC" id="2.7.10.2" evidence="4"/>
<evidence type="ECO:0000256" key="4">
    <source>
        <dbReference type="ARBA" id="ARBA00011903"/>
    </source>
</evidence>
<dbReference type="InterPro" id="IPR032807">
    <property type="entry name" value="GNVR"/>
</dbReference>
<evidence type="ECO:0000256" key="14">
    <source>
        <dbReference type="ARBA" id="ARBA00023137"/>
    </source>
</evidence>
<dbReference type="GO" id="GO:0005886">
    <property type="term" value="C:plasma membrane"/>
    <property type="evidence" value="ECO:0007669"/>
    <property type="project" value="UniProtKB-SubCell"/>
</dbReference>
<keyword evidence="10" id="KW-0418">Kinase</keyword>
<evidence type="ECO:0000256" key="9">
    <source>
        <dbReference type="ARBA" id="ARBA00022741"/>
    </source>
</evidence>
<keyword evidence="6" id="KW-0997">Cell inner membrane</keyword>
<evidence type="ECO:0000256" key="8">
    <source>
        <dbReference type="ARBA" id="ARBA00022692"/>
    </source>
</evidence>
<evidence type="ECO:0000256" key="13">
    <source>
        <dbReference type="ARBA" id="ARBA00023136"/>
    </source>
</evidence>
<dbReference type="Gene3D" id="3.40.50.300">
    <property type="entry name" value="P-loop containing nucleotide triphosphate hydrolases"/>
    <property type="match status" value="1"/>
</dbReference>
<keyword evidence="9" id="KW-0547">Nucleotide-binding</keyword>
<evidence type="ECO:0000256" key="2">
    <source>
        <dbReference type="ARBA" id="ARBA00007316"/>
    </source>
</evidence>
<evidence type="ECO:0000256" key="16">
    <source>
        <dbReference type="SAM" id="Phobius"/>
    </source>
</evidence>
<dbReference type="Proteomes" id="UP000177230">
    <property type="component" value="Unassembled WGS sequence"/>
</dbReference>
<evidence type="ECO:0000259" key="18">
    <source>
        <dbReference type="Pfam" id="PF13614"/>
    </source>
</evidence>
<evidence type="ECO:0000256" key="1">
    <source>
        <dbReference type="ARBA" id="ARBA00004429"/>
    </source>
</evidence>
<evidence type="ECO:0000259" key="19">
    <source>
        <dbReference type="Pfam" id="PF13807"/>
    </source>
</evidence>
<evidence type="ECO:0000313" key="20">
    <source>
        <dbReference type="EMBL" id="OGF12112.1"/>
    </source>
</evidence>
<comment type="catalytic activity">
    <reaction evidence="15">
        <text>L-tyrosyl-[protein] + ATP = O-phospho-L-tyrosyl-[protein] + ADP + H(+)</text>
        <dbReference type="Rhea" id="RHEA:10596"/>
        <dbReference type="Rhea" id="RHEA-COMP:10136"/>
        <dbReference type="Rhea" id="RHEA-COMP:20101"/>
        <dbReference type="ChEBI" id="CHEBI:15378"/>
        <dbReference type="ChEBI" id="CHEBI:30616"/>
        <dbReference type="ChEBI" id="CHEBI:46858"/>
        <dbReference type="ChEBI" id="CHEBI:61978"/>
        <dbReference type="ChEBI" id="CHEBI:456216"/>
        <dbReference type="EC" id="2.7.10.2"/>
    </reaction>
</comment>
<dbReference type="GO" id="GO:0005524">
    <property type="term" value="F:ATP binding"/>
    <property type="evidence" value="ECO:0007669"/>
    <property type="project" value="UniProtKB-KW"/>
</dbReference>